<proteinExistence type="inferred from homology"/>
<evidence type="ECO:0000259" key="3">
    <source>
        <dbReference type="Pfam" id="PF05193"/>
    </source>
</evidence>
<feature type="domain" description="Peptidase M16 C-terminal" evidence="3">
    <location>
        <begin position="153"/>
        <end position="327"/>
    </location>
</feature>
<evidence type="ECO:0000313" key="5">
    <source>
        <dbReference type="Proteomes" id="UP001610990"/>
    </source>
</evidence>
<feature type="domain" description="Peptidase M16 N-terminal" evidence="2">
    <location>
        <begin position="11"/>
        <end position="144"/>
    </location>
</feature>
<dbReference type="InterPro" id="IPR011249">
    <property type="entry name" value="Metalloenz_LuxS/M16"/>
</dbReference>
<dbReference type="InterPro" id="IPR050361">
    <property type="entry name" value="MPP/UQCRC_Complex"/>
</dbReference>
<comment type="caution">
    <text evidence="4">The sequence shown here is derived from an EMBL/GenBank/DDBJ whole genome shotgun (WGS) entry which is preliminary data.</text>
</comment>
<dbReference type="EMBL" id="JBIRGH010000026">
    <property type="protein sequence ID" value="MFH8588716.1"/>
    <property type="molecule type" value="Genomic_DNA"/>
</dbReference>
<sequence>MAVRPGSGIVCATLAIASGSATDPEGLPGCAHFTEHAFFSGSRRLPSAAVVAEVIGALGGVFDAVTHRDYALFHIKAPAGTERAILDIVSDLRLHPLLSDREMDKQRSAVQHEIRMFGEQSQRGVRELAGLALYGDTPVGRSPLGDSRVIDRLTVDHARQFLEHAAGPERTALVVVGDVDEKSVTALARDTLGQETRREDRWSRANGSFLPPASLWRTMASRGVVGCWAVPGVGYTATHREMQCLRLFNTVVGGSASSRLSQKIRDEQGLSYRVRSILEPLADVGGLLTLFTCELDGLRQILSTVRDVLDEALTDGISDRELARARAMTKGIYAREREDSAVHARLLALELFRRGRFTSQHGESSLLDSISAEEVVDVARRTLSADAGRCAVVGPDVSVADLPKLGHEWAVSPLHPRPDRL</sequence>
<dbReference type="SUPFAM" id="SSF63411">
    <property type="entry name" value="LuxS/MPP-like metallohydrolase"/>
    <property type="match status" value="2"/>
</dbReference>
<evidence type="ECO:0000256" key="1">
    <source>
        <dbReference type="ARBA" id="ARBA00007261"/>
    </source>
</evidence>
<comment type="similarity">
    <text evidence="1">Belongs to the peptidase M16 family.</text>
</comment>
<dbReference type="PANTHER" id="PTHR11851">
    <property type="entry name" value="METALLOPROTEASE"/>
    <property type="match status" value="1"/>
</dbReference>
<evidence type="ECO:0000313" key="4">
    <source>
        <dbReference type="EMBL" id="MFH8588716.1"/>
    </source>
</evidence>
<evidence type="ECO:0000259" key="2">
    <source>
        <dbReference type="Pfam" id="PF00675"/>
    </source>
</evidence>
<gene>
    <name evidence="4" type="ORF">ACH4GP_30735</name>
</gene>
<dbReference type="Pfam" id="PF00675">
    <property type="entry name" value="Peptidase_M16"/>
    <property type="match status" value="1"/>
</dbReference>
<dbReference type="RefSeq" id="WP_397675690.1">
    <property type="nucleotide sequence ID" value="NZ_JBIRGH010000026.1"/>
</dbReference>
<protein>
    <submittedName>
        <fullName evidence="4">M16 family metallopeptidase</fullName>
    </submittedName>
</protein>
<dbReference type="Pfam" id="PF05193">
    <property type="entry name" value="Peptidase_M16_C"/>
    <property type="match status" value="1"/>
</dbReference>
<dbReference type="InterPro" id="IPR011765">
    <property type="entry name" value="Pept_M16_N"/>
</dbReference>
<organism evidence="4 5">
    <name type="scientific">Streptomyces celluloflavus</name>
    <dbReference type="NCBI Taxonomy" id="58344"/>
    <lineage>
        <taxon>Bacteria</taxon>
        <taxon>Bacillati</taxon>
        <taxon>Actinomycetota</taxon>
        <taxon>Actinomycetes</taxon>
        <taxon>Kitasatosporales</taxon>
        <taxon>Streptomycetaceae</taxon>
        <taxon>Streptomyces</taxon>
    </lineage>
</organism>
<dbReference type="PANTHER" id="PTHR11851:SF49">
    <property type="entry name" value="MITOCHONDRIAL-PROCESSING PEPTIDASE SUBUNIT ALPHA"/>
    <property type="match status" value="1"/>
</dbReference>
<reference evidence="4 5" key="1">
    <citation type="submission" date="2024-10" db="EMBL/GenBank/DDBJ databases">
        <title>The Natural Products Discovery Center: Release of the First 8490 Sequenced Strains for Exploring Actinobacteria Biosynthetic Diversity.</title>
        <authorList>
            <person name="Kalkreuter E."/>
            <person name="Kautsar S.A."/>
            <person name="Yang D."/>
            <person name="Bader C.D."/>
            <person name="Teijaro C.N."/>
            <person name="Fluegel L."/>
            <person name="Davis C.M."/>
            <person name="Simpson J.R."/>
            <person name="Lauterbach L."/>
            <person name="Steele A.D."/>
            <person name="Gui C."/>
            <person name="Meng S."/>
            <person name="Li G."/>
            <person name="Viehrig K."/>
            <person name="Ye F."/>
            <person name="Su P."/>
            <person name="Kiefer A.F."/>
            <person name="Nichols A."/>
            <person name="Cepeda A.J."/>
            <person name="Yan W."/>
            <person name="Fan B."/>
            <person name="Jiang Y."/>
            <person name="Adhikari A."/>
            <person name="Zheng C.-J."/>
            <person name="Schuster L."/>
            <person name="Cowan T.M."/>
            <person name="Smanski M.J."/>
            <person name="Chevrette M.G."/>
            <person name="De Carvalho L.P.S."/>
            <person name="Shen B."/>
        </authorList>
    </citation>
    <scope>NUCLEOTIDE SEQUENCE [LARGE SCALE GENOMIC DNA]</scope>
    <source>
        <strain evidence="4 5">NPDC018013</strain>
    </source>
</reference>
<dbReference type="Proteomes" id="UP001610990">
    <property type="component" value="Unassembled WGS sequence"/>
</dbReference>
<accession>A0ABW7RMK4</accession>
<keyword evidence="5" id="KW-1185">Reference proteome</keyword>
<name>A0ABW7RMK4_9ACTN</name>
<dbReference type="Gene3D" id="3.30.830.10">
    <property type="entry name" value="Metalloenzyme, LuxS/M16 peptidase-like"/>
    <property type="match status" value="2"/>
</dbReference>
<dbReference type="InterPro" id="IPR007863">
    <property type="entry name" value="Peptidase_M16_C"/>
</dbReference>